<gene>
    <name evidence="1" type="ORF">SDC9_158359</name>
</gene>
<evidence type="ECO:0000313" key="1">
    <source>
        <dbReference type="EMBL" id="MPN11058.1"/>
    </source>
</evidence>
<name>A0A645F9K6_9ZZZZ</name>
<comment type="caution">
    <text evidence="1">The sequence shown here is derived from an EMBL/GenBank/DDBJ whole genome shotgun (WGS) entry which is preliminary data.</text>
</comment>
<dbReference type="AlphaFoldDB" id="A0A645F9K6"/>
<reference evidence="1" key="1">
    <citation type="submission" date="2019-08" db="EMBL/GenBank/DDBJ databases">
        <authorList>
            <person name="Kucharzyk K."/>
            <person name="Murdoch R.W."/>
            <person name="Higgins S."/>
            <person name="Loffler F."/>
        </authorList>
    </citation>
    <scope>NUCLEOTIDE SEQUENCE</scope>
</reference>
<organism evidence="1">
    <name type="scientific">bioreactor metagenome</name>
    <dbReference type="NCBI Taxonomy" id="1076179"/>
    <lineage>
        <taxon>unclassified sequences</taxon>
        <taxon>metagenomes</taxon>
        <taxon>ecological metagenomes</taxon>
    </lineage>
</organism>
<proteinExistence type="predicted"/>
<dbReference type="EMBL" id="VSSQ01057256">
    <property type="protein sequence ID" value="MPN11058.1"/>
    <property type="molecule type" value="Genomic_DNA"/>
</dbReference>
<protein>
    <submittedName>
        <fullName evidence="1">Uncharacterized protein</fullName>
    </submittedName>
</protein>
<accession>A0A645F9K6</accession>
<sequence>MHDHHVLQVVDPEILDLVVAHVANGGSSTLFGLVHRYLAFTCRLFEVGSSGMSNLDQISYFCLSVFEHLTLLVDQQQNEQCGQRHNRGGCHGQ</sequence>